<dbReference type="Gene3D" id="1.10.630.10">
    <property type="entry name" value="Cytochrome P450"/>
    <property type="match status" value="1"/>
</dbReference>
<name>A0ABN2QSX4_9PSEU</name>
<dbReference type="EMBL" id="BAAANN010000010">
    <property type="protein sequence ID" value="GAA1957512.1"/>
    <property type="molecule type" value="Genomic_DNA"/>
</dbReference>
<dbReference type="Proteomes" id="UP001501116">
    <property type="component" value="Unassembled WGS sequence"/>
</dbReference>
<proteinExistence type="inferred from homology"/>
<dbReference type="PRINTS" id="PR00385">
    <property type="entry name" value="P450"/>
</dbReference>
<sequence length="435" mass="47102">MGIGKEFRLGAKMLAMRALVGTMAAYGDPVARVLGRTALRDPYPAYERIRARGTLTRHPVGLYLTASHATASAILRDSRFRVEPSAAHVGVDWNIRPGDEHALVHPMEQSILTMNPPEHTRLRRLVAPWFTPKALRERRTRIETVVEEHLDAAGTRFDLVADFAARVPIAVICDLFDLSDREHRRFAHWGATLAGTLDGIRTPGERRAVHAVTADMTGFFTALLARRRREPGDDLVSGLLAAEIDGEPVRERDLVALAGLVLVAGFETTVNLISGGALALLAAPEQREVLAGDPAAVADEVLRFTTPVQFTLRLPAEPVEIAGTTLPAGAMVAVLLAAANRDPAVFTDPHRFDLRRGNAREHLAFSSGIHYCLGAGLAKLETEIALAALFRRFPVLRLAGPVAYRRARNIRGPLSVPLHTGARASTSIGCAGKTS</sequence>
<comment type="caution">
    <text evidence="3">The sequence shown here is derived from an EMBL/GenBank/DDBJ whole genome shotgun (WGS) entry which is preliminary data.</text>
</comment>
<dbReference type="InterPro" id="IPR017972">
    <property type="entry name" value="Cyt_P450_CS"/>
</dbReference>
<dbReference type="PANTHER" id="PTHR46696:SF1">
    <property type="entry name" value="CYTOCHROME P450 YJIB-RELATED"/>
    <property type="match status" value="1"/>
</dbReference>
<accession>A0ABN2QSX4</accession>
<comment type="similarity">
    <text evidence="1 2">Belongs to the cytochrome P450 family.</text>
</comment>
<evidence type="ECO:0000256" key="2">
    <source>
        <dbReference type="RuleBase" id="RU000461"/>
    </source>
</evidence>
<evidence type="ECO:0000313" key="4">
    <source>
        <dbReference type="Proteomes" id="UP001501116"/>
    </source>
</evidence>
<dbReference type="Pfam" id="PF00067">
    <property type="entry name" value="p450"/>
    <property type="match status" value="1"/>
</dbReference>
<dbReference type="InterPro" id="IPR001128">
    <property type="entry name" value="Cyt_P450"/>
</dbReference>
<dbReference type="PANTHER" id="PTHR46696">
    <property type="entry name" value="P450, PUTATIVE (EUROFUNG)-RELATED"/>
    <property type="match status" value="1"/>
</dbReference>
<keyword evidence="2" id="KW-0479">Metal-binding</keyword>
<dbReference type="RefSeq" id="WP_344417935.1">
    <property type="nucleotide sequence ID" value="NZ_BAAANN010000010.1"/>
</dbReference>
<dbReference type="PRINTS" id="PR00359">
    <property type="entry name" value="BP450"/>
</dbReference>
<keyword evidence="4" id="KW-1185">Reference proteome</keyword>
<keyword evidence="2" id="KW-0408">Iron</keyword>
<protein>
    <submittedName>
        <fullName evidence="3">Cytochrome P450</fullName>
    </submittedName>
</protein>
<evidence type="ECO:0000256" key="1">
    <source>
        <dbReference type="ARBA" id="ARBA00010617"/>
    </source>
</evidence>
<dbReference type="PROSITE" id="PS00086">
    <property type="entry name" value="CYTOCHROME_P450"/>
    <property type="match status" value="1"/>
</dbReference>
<reference evidence="3 4" key="1">
    <citation type="journal article" date="2019" name="Int. J. Syst. Evol. Microbiol.">
        <title>The Global Catalogue of Microorganisms (GCM) 10K type strain sequencing project: providing services to taxonomists for standard genome sequencing and annotation.</title>
        <authorList>
            <consortium name="The Broad Institute Genomics Platform"/>
            <consortium name="The Broad Institute Genome Sequencing Center for Infectious Disease"/>
            <person name="Wu L."/>
            <person name="Ma J."/>
        </authorList>
    </citation>
    <scope>NUCLEOTIDE SEQUENCE [LARGE SCALE GENOMIC DNA]</scope>
    <source>
        <strain evidence="3 4">JCM 14545</strain>
    </source>
</reference>
<organism evidence="3 4">
    <name type="scientific">Amycolatopsis minnesotensis</name>
    <dbReference type="NCBI Taxonomy" id="337894"/>
    <lineage>
        <taxon>Bacteria</taxon>
        <taxon>Bacillati</taxon>
        <taxon>Actinomycetota</taxon>
        <taxon>Actinomycetes</taxon>
        <taxon>Pseudonocardiales</taxon>
        <taxon>Pseudonocardiaceae</taxon>
        <taxon>Amycolatopsis</taxon>
    </lineage>
</organism>
<gene>
    <name evidence="3" type="ORF">GCM10009754_29550</name>
</gene>
<evidence type="ECO:0000313" key="3">
    <source>
        <dbReference type="EMBL" id="GAA1957512.1"/>
    </source>
</evidence>
<keyword evidence="2" id="KW-0349">Heme</keyword>
<dbReference type="InterPro" id="IPR002397">
    <property type="entry name" value="Cyt_P450_B"/>
</dbReference>
<keyword evidence="2" id="KW-0503">Monooxygenase</keyword>
<dbReference type="SUPFAM" id="SSF48264">
    <property type="entry name" value="Cytochrome P450"/>
    <property type="match status" value="1"/>
</dbReference>
<dbReference type="CDD" id="cd20625">
    <property type="entry name" value="CYP164-like"/>
    <property type="match status" value="1"/>
</dbReference>
<dbReference type="InterPro" id="IPR036396">
    <property type="entry name" value="Cyt_P450_sf"/>
</dbReference>
<keyword evidence="2" id="KW-0560">Oxidoreductase</keyword>